<evidence type="ECO:0000313" key="1">
    <source>
        <dbReference type="EMBL" id="KRY63961.1"/>
    </source>
</evidence>
<feature type="non-terminal residue" evidence="1">
    <location>
        <position position="1"/>
    </location>
</feature>
<accession>A0A0V1DQS8</accession>
<proteinExistence type="predicted"/>
<dbReference type="EMBL" id="JYDP01008146">
    <property type="protein sequence ID" value="KRY63961.1"/>
    <property type="molecule type" value="Genomic_DNA"/>
</dbReference>
<dbReference type="AlphaFoldDB" id="A0A0V1DQS8"/>
<organism evidence="1 2">
    <name type="scientific">Trichinella zimbabwensis</name>
    <dbReference type="NCBI Taxonomy" id="268475"/>
    <lineage>
        <taxon>Eukaryota</taxon>
        <taxon>Metazoa</taxon>
        <taxon>Ecdysozoa</taxon>
        <taxon>Nematoda</taxon>
        <taxon>Enoplea</taxon>
        <taxon>Dorylaimia</taxon>
        <taxon>Trichinellida</taxon>
        <taxon>Trichinellidae</taxon>
        <taxon>Trichinella</taxon>
    </lineage>
</organism>
<protein>
    <submittedName>
        <fullName evidence="1">Uncharacterized protein</fullName>
    </submittedName>
</protein>
<name>A0A0V1DQS8_9BILA</name>
<comment type="caution">
    <text evidence="1">The sequence shown here is derived from an EMBL/GenBank/DDBJ whole genome shotgun (WGS) entry which is preliminary data.</text>
</comment>
<reference evidence="1 2" key="1">
    <citation type="submission" date="2015-01" db="EMBL/GenBank/DDBJ databases">
        <title>Evolution of Trichinella species and genotypes.</title>
        <authorList>
            <person name="Korhonen P.K."/>
            <person name="Edoardo P."/>
            <person name="Giuseppe L.R."/>
            <person name="Gasser R.B."/>
        </authorList>
    </citation>
    <scope>NUCLEOTIDE SEQUENCE [LARGE SCALE GENOMIC DNA]</scope>
    <source>
        <strain evidence="1">ISS1029</strain>
    </source>
</reference>
<gene>
    <name evidence="1" type="ORF">T11_16265</name>
</gene>
<sequence>LSTALTLDMEMQSLEFAQLISCLALGITVM</sequence>
<dbReference type="Proteomes" id="UP000055024">
    <property type="component" value="Unassembled WGS sequence"/>
</dbReference>
<keyword evidence="2" id="KW-1185">Reference proteome</keyword>
<feature type="non-terminal residue" evidence="1">
    <location>
        <position position="30"/>
    </location>
</feature>
<evidence type="ECO:0000313" key="2">
    <source>
        <dbReference type="Proteomes" id="UP000055024"/>
    </source>
</evidence>